<dbReference type="InterPro" id="IPR014746">
    <property type="entry name" value="Gln_synth/guanido_kin_cat_dom"/>
</dbReference>
<comment type="similarity">
    <text evidence="1 5 6">Belongs to the glutamine synthetase family.</text>
</comment>
<dbReference type="InterPro" id="IPR036651">
    <property type="entry name" value="Gln_synt_N_sf"/>
</dbReference>
<dbReference type="PROSITE" id="PS51987">
    <property type="entry name" value="GS_CATALYTIC"/>
    <property type="match status" value="1"/>
</dbReference>
<keyword evidence="2 9" id="KW-0436">Ligase</keyword>
<dbReference type="Gene3D" id="3.30.590.10">
    <property type="entry name" value="Glutamine synthetase/guanido kinase, catalytic domain"/>
    <property type="match status" value="1"/>
</dbReference>
<reference evidence="9 10" key="1">
    <citation type="submission" date="2020-07" db="EMBL/GenBank/DDBJ databases">
        <title>Sequencing the genomes of 1000 actinobacteria strains.</title>
        <authorList>
            <person name="Klenk H.-P."/>
        </authorList>
    </citation>
    <scope>NUCLEOTIDE SEQUENCE [LARGE SCALE GENOMIC DNA]</scope>
    <source>
        <strain evidence="9 10">DSM 15131</strain>
    </source>
</reference>
<feature type="domain" description="GS beta-grasp" evidence="7">
    <location>
        <begin position="45"/>
        <end position="145"/>
    </location>
</feature>
<dbReference type="Pfam" id="PF00120">
    <property type="entry name" value="Gln-synt_C"/>
    <property type="match status" value="1"/>
</dbReference>
<evidence type="ECO:0000256" key="2">
    <source>
        <dbReference type="ARBA" id="ARBA00022598"/>
    </source>
</evidence>
<dbReference type="InterPro" id="IPR008146">
    <property type="entry name" value="Gln_synth_cat_dom"/>
</dbReference>
<dbReference type="RefSeq" id="WP_179648751.1">
    <property type="nucleotide sequence ID" value="NZ_JACBZM010000001.1"/>
</dbReference>
<evidence type="ECO:0000256" key="3">
    <source>
        <dbReference type="ARBA" id="ARBA00022741"/>
    </source>
</evidence>
<dbReference type="SUPFAM" id="SSF55931">
    <property type="entry name" value="Glutamine synthetase/guanido kinase"/>
    <property type="match status" value="1"/>
</dbReference>
<dbReference type="InterPro" id="IPR008147">
    <property type="entry name" value="Gln_synt_N"/>
</dbReference>
<gene>
    <name evidence="9" type="ORF">BJ993_002123</name>
</gene>
<dbReference type="EC" id="6.3.1.2" evidence="9"/>
<dbReference type="PANTHER" id="PTHR43785:SF12">
    <property type="entry name" value="TYPE-1 GLUTAMINE SYNTHETASE 2"/>
    <property type="match status" value="1"/>
</dbReference>
<dbReference type="AlphaFoldDB" id="A0A7Z0CNC6"/>
<evidence type="ECO:0000313" key="9">
    <source>
        <dbReference type="EMBL" id="NYI45043.1"/>
    </source>
</evidence>
<feature type="domain" description="GS catalytic" evidence="8">
    <location>
        <begin position="152"/>
        <end position="486"/>
    </location>
</feature>
<dbReference type="Gene3D" id="3.10.20.70">
    <property type="entry name" value="Glutamine synthetase, N-terminal domain"/>
    <property type="match status" value="1"/>
</dbReference>
<sequence>MVGAASAAGRHSTQRLRKYYGGQMASEFVATPEEIARVRAAVAEHGIERVLIGGADIHGQFRAKFIPAWRFENEPTAAMHIADVLAIMDIEDGMMPRPSGYEGWWPTWDAGFDDLDAVPDLSTFTPVSWIDKGALVLCDYLDQEHQPLSAMPRNVLRRMVQHAGSMGFEPLMTTEFEFFVFKETFGSAKAKGFRNLDVLGESVTMYGAEQAHADLPLTSAIEKACGDMGIRIEAIMAEGGPSQFELNLTPQPALRAADEGFLFKFAVKRVAAELGYFASFMPKFGPGEFGSSLHVHQSLWSGERNAFYDASRPDGLSVVARQYIAGMTKTLREFTAMYAPYITSYKRFEADSAAGSQVAWAVGNRTTAIRAIRGPEGATRVENRTPGSDGNPYLVLAAMLAGGLWGIENDLDPGEAYAGNAYADEHVESVPRSLQEATELFAQSEVANKMLGEEAVSYYAETRRWEVEQFNSAVTDWELNRYIGNA</sequence>
<dbReference type="PROSITE" id="PS51986">
    <property type="entry name" value="GS_BETA_GRASP"/>
    <property type="match status" value="1"/>
</dbReference>
<evidence type="ECO:0000256" key="4">
    <source>
        <dbReference type="ARBA" id="ARBA00022840"/>
    </source>
</evidence>
<evidence type="ECO:0000259" key="7">
    <source>
        <dbReference type="PROSITE" id="PS51986"/>
    </source>
</evidence>
<comment type="caution">
    <text evidence="9">The sequence shown here is derived from an EMBL/GenBank/DDBJ whole genome shotgun (WGS) entry which is preliminary data.</text>
</comment>
<evidence type="ECO:0000256" key="5">
    <source>
        <dbReference type="PROSITE-ProRule" id="PRU01330"/>
    </source>
</evidence>
<keyword evidence="4" id="KW-0067">ATP-binding</keyword>
<protein>
    <submittedName>
        <fullName evidence="9">Glutamine synthetase</fullName>
        <ecNumber evidence="9">6.3.1.2</ecNumber>
    </submittedName>
</protein>
<dbReference type="EMBL" id="JACBZM010000001">
    <property type="protein sequence ID" value="NYI45043.1"/>
    <property type="molecule type" value="Genomic_DNA"/>
</dbReference>
<evidence type="ECO:0000259" key="8">
    <source>
        <dbReference type="PROSITE" id="PS51987"/>
    </source>
</evidence>
<evidence type="ECO:0000313" key="10">
    <source>
        <dbReference type="Proteomes" id="UP000562045"/>
    </source>
</evidence>
<evidence type="ECO:0000256" key="1">
    <source>
        <dbReference type="ARBA" id="ARBA00009897"/>
    </source>
</evidence>
<accession>A0A7Z0CNC6</accession>
<dbReference type="Proteomes" id="UP000562045">
    <property type="component" value="Unassembled WGS sequence"/>
</dbReference>
<dbReference type="GO" id="GO:0006542">
    <property type="term" value="P:glutamine biosynthetic process"/>
    <property type="evidence" value="ECO:0007669"/>
    <property type="project" value="InterPro"/>
</dbReference>
<dbReference type="GO" id="GO:0005524">
    <property type="term" value="F:ATP binding"/>
    <property type="evidence" value="ECO:0007669"/>
    <property type="project" value="UniProtKB-KW"/>
</dbReference>
<keyword evidence="3" id="KW-0547">Nucleotide-binding</keyword>
<name>A0A7Z0CNC6_9ACTN</name>
<dbReference type="SUPFAM" id="SSF54368">
    <property type="entry name" value="Glutamine synthetase, N-terminal domain"/>
    <property type="match status" value="1"/>
</dbReference>
<dbReference type="GO" id="GO:0004356">
    <property type="term" value="F:glutamine synthetase activity"/>
    <property type="evidence" value="ECO:0007669"/>
    <property type="project" value="UniProtKB-EC"/>
</dbReference>
<dbReference type="SMART" id="SM01230">
    <property type="entry name" value="Gln-synt_C"/>
    <property type="match status" value="1"/>
</dbReference>
<organism evidence="9 10">
    <name type="scientific">Nocardioides aromaticivorans</name>
    <dbReference type="NCBI Taxonomy" id="200618"/>
    <lineage>
        <taxon>Bacteria</taxon>
        <taxon>Bacillati</taxon>
        <taxon>Actinomycetota</taxon>
        <taxon>Actinomycetes</taxon>
        <taxon>Propionibacteriales</taxon>
        <taxon>Nocardioidaceae</taxon>
        <taxon>Nocardioides</taxon>
    </lineage>
</organism>
<evidence type="ECO:0000256" key="6">
    <source>
        <dbReference type="RuleBase" id="RU000384"/>
    </source>
</evidence>
<dbReference type="PANTHER" id="PTHR43785">
    <property type="entry name" value="GAMMA-GLUTAMYLPUTRESCINE SYNTHETASE"/>
    <property type="match status" value="1"/>
</dbReference>
<proteinExistence type="inferred from homology"/>